<dbReference type="RefSeq" id="WP_040096492.1">
    <property type="nucleotide sequence ID" value="NZ_JWJD01000001.1"/>
</dbReference>
<comment type="caution">
    <text evidence="1">The sequence shown here is derived from an EMBL/GenBank/DDBJ whole genome shotgun (WGS) entry which is preliminary data.</text>
</comment>
<dbReference type="AlphaFoldDB" id="A0A0C2HYS9"/>
<accession>A0A0C2HYS9</accession>
<sequence>MCLDPGHFHLVLGDEERTLQHVTSILAGKEGLRLIDAFGKIENITGAIEEIDLLNRRIVIAA</sequence>
<proteinExistence type="predicted"/>
<name>A0A0C2HYS9_9BACT</name>
<dbReference type="InterPro" id="IPR019300">
    <property type="entry name" value="CooT"/>
</dbReference>
<evidence type="ECO:0000313" key="1">
    <source>
        <dbReference type="EMBL" id="KIH77917.1"/>
    </source>
</evidence>
<gene>
    <name evidence="1" type="ORF">GFER_04690</name>
</gene>
<reference evidence="1 2" key="1">
    <citation type="submission" date="2014-12" db="EMBL/GenBank/DDBJ databases">
        <title>Genomes of Geoalkalibacter ferrihydriticus and Geoalkalibacter subterraneus, two haloalkaliphilic metal-reducing members of the Geobacteraceae.</title>
        <authorList>
            <person name="Badalamenti J.P."/>
            <person name="Torres C.I."/>
            <person name="Krajmalnik-Brown R."/>
            <person name="Bond D.R."/>
        </authorList>
    </citation>
    <scope>NUCLEOTIDE SEQUENCE [LARGE SCALE GENOMIC DNA]</scope>
    <source>
        <strain evidence="1 2">DSM 17813</strain>
    </source>
</reference>
<protein>
    <submittedName>
        <fullName evidence="1">Uncharacterized protein</fullName>
    </submittedName>
</protein>
<dbReference type="EMBL" id="JWJD01000001">
    <property type="protein sequence ID" value="KIH77917.1"/>
    <property type="molecule type" value="Genomic_DNA"/>
</dbReference>
<dbReference type="Proteomes" id="UP000035068">
    <property type="component" value="Unassembled WGS sequence"/>
</dbReference>
<dbReference type="Pfam" id="PF10133">
    <property type="entry name" value="CooT"/>
    <property type="match status" value="1"/>
</dbReference>
<organism evidence="1 2">
    <name type="scientific">Geoalkalibacter ferrihydriticus DSM 17813</name>
    <dbReference type="NCBI Taxonomy" id="1121915"/>
    <lineage>
        <taxon>Bacteria</taxon>
        <taxon>Pseudomonadati</taxon>
        <taxon>Thermodesulfobacteriota</taxon>
        <taxon>Desulfuromonadia</taxon>
        <taxon>Desulfuromonadales</taxon>
        <taxon>Geoalkalibacteraceae</taxon>
        <taxon>Geoalkalibacter</taxon>
    </lineage>
</organism>
<evidence type="ECO:0000313" key="2">
    <source>
        <dbReference type="Proteomes" id="UP000035068"/>
    </source>
</evidence>
<keyword evidence="2" id="KW-1185">Reference proteome</keyword>